<proteinExistence type="predicted"/>
<protein>
    <submittedName>
        <fullName evidence="1">Uncharacterized protein</fullName>
    </submittedName>
</protein>
<dbReference type="AlphaFoldDB" id="A0AAD7MAG9"/>
<accession>A0AAD7MAG9</accession>
<dbReference type="EMBL" id="JARKIE010000004">
    <property type="protein sequence ID" value="KAJ7708113.1"/>
    <property type="molecule type" value="Genomic_DNA"/>
</dbReference>
<gene>
    <name evidence="1" type="ORF">B0H17DRAFT_1191612</name>
</gene>
<evidence type="ECO:0000313" key="2">
    <source>
        <dbReference type="Proteomes" id="UP001221757"/>
    </source>
</evidence>
<reference evidence="1" key="1">
    <citation type="submission" date="2023-03" db="EMBL/GenBank/DDBJ databases">
        <title>Massive genome expansion in bonnet fungi (Mycena s.s.) driven by repeated elements and novel gene families across ecological guilds.</title>
        <authorList>
            <consortium name="Lawrence Berkeley National Laboratory"/>
            <person name="Harder C.B."/>
            <person name="Miyauchi S."/>
            <person name="Viragh M."/>
            <person name="Kuo A."/>
            <person name="Thoen E."/>
            <person name="Andreopoulos B."/>
            <person name="Lu D."/>
            <person name="Skrede I."/>
            <person name="Drula E."/>
            <person name="Henrissat B."/>
            <person name="Morin E."/>
            <person name="Kohler A."/>
            <person name="Barry K."/>
            <person name="LaButti K."/>
            <person name="Morin E."/>
            <person name="Salamov A."/>
            <person name="Lipzen A."/>
            <person name="Mereny Z."/>
            <person name="Hegedus B."/>
            <person name="Baldrian P."/>
            <person name="Stursova M."/>
            <person name="Weitz H."/>
            <person name="Taylor A."/>
            <person name="Grigoriev I.V."/>
            <person name="Nagy L.G."/>
            <person name="Martin F."/>
            <person name="Kauserud H."/>
        </authorList>
    </citation>
    <scope>NUCLEOTIDE SEQUENCE</scope>
    <source>
        <strain evidence="1">CBHHK067</strain>
    </source>
</reference>
<sequence length="102" mass="11194">MDVGLRTISCSPYDLTGNGGCVAAILSSNMALWHTPKNTMSWEWVKLYDITPFVAELAAREPHAKTEQTLRSQIISMAWSSHADFDISPAPRLNTSLLVTGT</sequence>
<organism evidence="1 2">
    <name type="scientific">Mycena rosella</name>
    <name type="common">Pink bonnet</name>
    <name type="synonym">Agaricus rosellus</name>
    <dbReference type="NCBI Taxonomy" id="1033263"/>
    <lineage>
        <taxon>Eukaryota</taxon>
        <taxon>Fungi</taxon>
        <taxon>Dikarya</taxon>
        <taxon>Basidiomycota</taxon>
        <taxon>Agaricomycotina</taxon>
        <taxon>Agaricomycetes</taxon>
        <taxon>Agaricomycetidae</taxon>
        <taxon>Agaricales</taxon>
        <taxon>Marasmiineae</taxon>
        <taxon>Mycenaceae</taxon>
        <taxon>Mycena</taxon>
    </lineage>
</organism>
<evidence type="ECO:0000313" key="1">
    <source>
        <dbReference type="EMBL" id="KAJ7708113.1"/>
    </source>
</evidence>
<comment type="caution">
    <text evidence="1">The sequence shown here is derived from an EMBL/GenBank/DDBJ whole genome shotgun (WGS) entry which is preliminary data.</text>
</comment>
<name>A0AAD7MAG9_MYCRO</name>
<dbReference type="Proteomes" id="UP001221757">
    <property type="component" value="Unassembled WGS sequence"/>
</dbReference>
<keyword evidence="2" id="KW-1185">Reference proteome</keyword>